<keyword evidence="5" id="KW-0762">Sugar transport</keyword>
<evidence type="ECO:0000256" key="4">
    <source>
        <dbReference type="ARBA" id="ARBA00022448"/>
    </source>
</evidence>
<proteinExistence type="evidence at transcript level"/>
<dbReference type="STRING" id="3880.J7FDW2"/>
<comment type="pathway">
    <text evidence="2">Glycan biosynthesis; sucrose metabolism.</text>
</comment>
<gene>
    <name evidence="15" type="primary">25490158</name>
    <name evidence="13" type="ordered locus">MTR_3g110880</name>
    <name evidence="14" type="ORF">MtrunA17_Chr3g0140911</name>
</gene>
<dbReference type="HOGENOM" id="CLU_025234_3_0_1"/>
<feature type="region of interest" description="Disordered" evidence="10">
    <location>
        <begin position="1"/>
        <end position="26"/>
    </location>
</feature>
<keyword evidence="8 11" id="KW-1133">Transmembrane helix</keyword>
<dbReference type="FunFam" id="1.20.1250.20:FF:000174">
    <property type="entry name" value="Sucrose transport protein"/>
    <property type="match status" value="1"/>
</dbReference>
<dbReference type="InterPro" id="IPR036259">
    <property type="entry name" value="MFS_trans_sf"/>
</dbReference>
<dbReference type="SUPFAM" id="SSF103473">
    <property type="entry name" value="MFS general substrate transporter"/>
    <property type="match status" value="1"/>
</dbReference>
<feature type="transmembrane region" description="Helical" evidence="11">
    <location>
        <begin position="287"/>
        <end position="307"/>
    </location>
</feature>
<dbReference type="GO" id="GO:0005773">
    <property type="term" value="C:vacuole"/>
    <property type="evidence" value="ECO:0000318"/>
    <property type="project" value="GO_Central"/>
</dbReference>
<evidence type="ECO:0000313" key="14">
    <source>
        <dbReference type="EMBL" id="RHN70940.1"/>
    </source>
</evidence>
<dbReference type="Gene3D" id="1.20.1250.20">
    <property type="entry name" value="MFS general substrate transporter like domains"/>
    <property type="match status" value="2"/>
</dbReference>
<protein>
    <submittedName>
        <fullName evidence="14">Putative sucrose/H+ symporter, plant, major facilitator superfamily domain-containing protein</fullName>
    </submittedName>
    <submittedName>
        <fullName evidence="12">SUT4-2</fullName>
    </submittedName>
    <submittedName>
        <fullName evidence="13">Sucrose proton symporter 2</fullName>
    </submittedName>
</protein>
<reference evidence="14" key="6">
    <citation type="journal article" date="2018" name="Nat. Plants">
        <title>Whole-genome landscape of Medicago truncatula symbiotic genes.</title>
        <authorList>
            <person name="Pecrix Y."/>
            <person name="Gamas P."/>
            <person name="Carrere S."/>
        </authorList>
    </citation>
    <scope>NUCLEOTIDE SEQUENCE</scope>
    <source>
        <tissue evidence="14">Leaves</tissue>
    </source>
</reference>
<evidence type="ECO:0000313" key="13">
    <source>
        <dbReference type="EMBL" id="KEH36112.1"/>
    </source>
</evidence>
<feature type="transmembrane region" description="Helical" evidence="11">
    <location>
        <begin position="434"/>
        <end position="455"/>
    </location>
</feature>
<feature type="transmembrane region" description="Helical" evidence="11">
    <location>
        <begin position="228"/>
        <end position="248"/>
    </location>
</feature>
<dbReference type="CDD" id="cd17313">
    <property type="entry name" value="MFS_SLC45_SUC"/>
    <property type="match status" value="1"/>
</dbReference>
<dbReference type="Proteomes" id="UP000002051">
    <property type="component" value="Chromosome 3"/>
</dbReference>
<evidence type="ECO:0000256" key="11">
    <source>
        <dbReference type="SAM" id="Phobius"/>
    </source>
</evidence>
<dbReference type="Gramene" id="rna19576">
    <property type="protein sequence ID" value="RHN70940.1"/>
    <property type="gene ID" value="gene19576"/>
</dbReference>
<reference evidence="15" key="4">
    <citation type="submission" date="2015-04" db="UniProtKB">
        <authorList>
            <consortium name="EnsemblPlants"/>
        </authorList>
    </citation>
    <scope>IDENTIFICATION</scope>
    <source>
        <strain evidence="15">cv. Jemalong A17</strain>
    </source>
</reference>
<feature type="transmembrane region" description="Helical" evidence="11">
    <location>
        <begin position="34"/>
        <end position="54"/>
    </location>
</feature>
<dbReference type="Pfam" id="PF07690">
    <property type="entry name" value="MFS_1"/>
    <property type="match status" value="1"/>
</dbReference>
<dbReference type="GO" id="GO:0005985">
    <property type="term" value="P:sucrose metabolic process"/>
    <property type="evidence" value="ECO:0007669"/>
    <property type="project" value="UniProtKB-UniPathway"/>
</dbReference>
<keyword evidence="7" id="KW-0769">Symport</keyword>
<dbReference type="AlphaFoldDB" id="J7FDW2"/>
<name>J7FDW2_MEDTR</name>
<keyword evidence="6 11" id="KW-0812">Transmembrane</keyword>
<evidence type="ECO:0000256" key="6">
    <source>
        <dbReference type="ARBA" id="ARBA00022692"/>
    </source>
</evidence>
<feature type="transmembrane region" description="Helical" evidence="11">
    <location>
        <begin position="363"/>
        <end position="386"/>
    </location>
</feature>
<evidence type="ECO:0000256" key="8">
    <source>
        <dbReference type="ARBA" id="ARBA00022989"/>
    </source>
</evidence>
<evidence type="ECO:0000313" key="15">
    <source>
        <dbReference type="EnsemblPlants" id="KEH36112"/>
    </source>
</evidence>
<keyword evidence="4" id="KW-0813">Transport</keyword>
<reference evidence="13 16" key="1">
    <citation type="journal article" date="2011" name="Nature">
        <title>The Medicago genome provides insight into the evolution of rhizobial symbioses.</title>
        <authorList>
            <person name="Young N.D."/>
            <person name="Debelle F."/>
            <person name="Oldroyd G.E."/>
            <person name="Geurts R."/>
            <person name="Cannon S.B."/>
            <person name="Udvardi M.K."/>
            <person name="Benedito V.A."/>
            <person name="Mayer K.F."/>
            <person name="Gouzy J."/>
            <person name="Schoof H."/>
            <person name="Van de Peer Y."/>
            <person name="Proost S."/>
            <person name="Cook D.R."/>
            <person name="Meyers B.C."/>
            <person name="Spannagl M."/>
            <person name="Cheung F."/>
            <person name="De Mita S."/>
            <person name="Krishnakumar V."/>
            <person name="Gundlach H."/>
            <person name="Zhou S."/>
            <person name="Mudge J."/>
            <person name="Bharti A.K."/>
            <person name="Murray J.D."/>
            <person name="Naoumkina M.A."/>
            <person name="Rosen B."/>
            <person name="Silverstein K.A."/>
            <person name="Tang H."/>
            <person name="Rombauts S."/>
            <person name="Zhao P.X."/>
            <person name="Zhou P."/>
            <person name="Barbe V."/>
            <person name="Bardou P."/>
            <person name="Bechner M."/>
            <person name="Bellec A."/>
            <person name="Berger A."/>
            <person name="Berges H."/>
            <person name="Bidwell S."/>
            <person name="Bisseling T."/>
            <person name="Choisne N."/>
            <person name="Couloux A."/>
            <person name="Denny R."/>
            <person name="Deshpande S."/>
            <person name="Dai X."/>
            <person name="Doyle J.J."/>
            <person name="Dudez A.M."/>
            <person name="Farmer A.D."/>
            <person name="Fouteau S."/>
            <person name="Franken C."/>
            <person name="Gibelin C."/>
            <person name="Gish J."/>
            <person name="Goldstein S."/>
            <person name="Gonzalez A.J."/>
            <person name="Green P.J."/>
            <person name="Hallab A."/>
            <person name="Hartog M."/>
            <person name="Hua A."/>
            <person name="Humphray S.J."/>
            <person name="Jeong D.H."/>
            <person name="Jing Y."/>
            <person name="Jocker A."/>
            <person name="Kenton S.M."/>
            <person name="Kim D.J."/>
            <person name="Klee K."/>
            <person name="Lai H."/>
            <person name="Lang C."/>
            <person name="Lin S."/>
            <person name="Macmil S.L."/>
            <person name="Magdelenat G."/>
            <person name="Matthews L."/>
            <person name="McCorrison J."/>
            <person name="Monaghan E.L."/>
            <person name="Mun J.H."/>
            <person name="Najar F.Z."/>
            <person name="Nicholson C."/>
            <person name="Noirot C."/>
            <person name="O'Bleness M."/>
            <person name="Paule C.R."/>
            <person name="Poulain J."/>
            <person name="Prion F."/>
            <person name="Qin B."/>
            <person name="Qu C."/>
            <person name="Retzel E.F."/>
            <person name="Riddle C."/>
            <person name="Sallet E."/>
            <person name="Samain S."/>
            <person name="Samson N."/>
            <person name="Sanders I."/>
            <person name="Saurat O."/>
            <person name="Scarpelli C."/>
            <person name="Schiex T."/>
            <person name="Segurens B."/>
            <person name="Severin A.J."/>
            <person name="Sherrier D.J."/>
            <person name="Shi R."/>
            <person name="Sims S."/>
            <person name="Singer S.R."/>
            <person name="Sinharoy S."/>
            <person name="Sterck L."/>
            <person name="Viollet A."/>
            <person name="Wang B.B."/>
            <person name="Wang K."/>
            <person name="Wang M."/>
            <person name="Wang X."/>
            <person name="Warfsmann J."/>
            <person name="Weissenbach J."/>
            <person name="White D.D."/>
            <person name="White J.D."/>
            <person name="Wiley G.B."/>
            <person name="Wincker P."/>
            <person name="Xing Y."/>
            <person name="Yang L."/>
            <person name="Yao Z."/>
            <person name="Ying F."/>
            <person name="Zhai J."/>
            <person name="Zhou L."/>
            <person name="Zuber A."/>
            <person name="Denarie J."/>
            <person name="Dixon R.A."/>
            <person name="May G.D."/>
            <person name="Schwartz D.C."/>
            <person name="Rogers J."/>
            <person name="Quetier F."/>
            <person name="Town C.D."/>
            <person name="Roe B.A."/>
        </authorList>
    </citation>
    <scope>NUCLEOTIDE SEQUENCE [LARGE SCALE GENOMIC DNA]</scope>
    <source>
        <strain evidence="13">A17</strain>
        <strain evidence="15 16">cv. Jemalong A17</strain>
    </source>
</reference>
<dbReference type="EnsemblPlants" id="KEH36112">
    <property type="protein sequence ID" value="KEH36112"/>
    <property type="gene ID" value="MTR_3g110880"/>
</dbReference>
<evidence type="ECO:0000256" key="2">
    <source>
        <dbReference type="ARBA" id="ARBA00004914"/>
    </source>
</evidence>
<feature type="transmembrane region" description="Helical" evidence="11">
    <location>
        <begin position="401"/>
        <end position="422"/>
    </location>
</feature>
<sequence length="505" mass="54507">MANPETHRQHHRSKPRPSPSSTVRIKPRPKDRVLLTKLLRVASVAGGIQFGWALQLSLLTPYVQQLGIPHAWASIIWLCGPLSGLLVQPLVGHLSDRCTSRFGRRRPFILGGAVSIVISVLIIGHAADLGWKFGDTKNHRHSAVAFFVFGFWILDVANNVTQGPCRALLGDLTGKDHRRTRVANAYFSLFMAIGNILGYATGSYSGWYKVFPFTLTPACNISCANLKSAFFLDIGFIIITTYISIMAANEVPLGTPNAEAEGESGGSAEEAFLWELFGTFRYFSKPIWVILSVTALTWVGWFPFLLFDTDWMGREIYGGEPNEGTNYDTGVRMGALGLLLNSVVLGITSVLMEKLCRKRGPGFVWGIANILMAVCFVAMLVVTYVANTIGYIGKDLPPTSIVISALAIFTILGFPLAITYSVPYALISTHIQSLGLGQGLSMGVLNLAIVFPQMIVSLGSGPWDQLFGGGNSPAFAVAAVAALASGLIAVLAIPRTGTQKSRSPV</sequence>
<dbReference type="OrthoDB" id="28755at2759"/>
<dbReference type="EMBL" id="PSQE01000003">
    <property type="protein sequence ID" value="RHN70940.1"/>
    <property type="molecule type" value="Genomic_DNA"/>
</dbReference>
<dbReference type="GO" id="GO:0005886">
    <property type="term" value="C:plasma membrane"/>
    <property type="evidence" value="ECO:0000318"/>
    <property type="project" value="GO_Central"/>
</dbReference>
<feature type="transmembrane region" description="Helical" evidence="11">
    <location>
        <begin position="475"/>
        <end position="493"/>
    </location>
</feature>
<evidence type="ECO:0000256" key="10">
    <source>
        <dbReference type="SAM" id="MobiDB-lite"/>
    </source>
</evidence>
<feature type="transmembrane region" description="Helical" evidence="11">
    <location>
        <begin position="66"/>
        <end position="87"/>
    </location>
</feature>
<evidence type="ECO:0000256" key="3">
    <source>
        <dbReference type="ARBA" id="ARBA00007134"/>
    </source>
</evidence>
<dbReference type="EMBL" id="JN255794">
    <property type="protein sequence ID" value="AFM28289.1"/>
    <property type="molecule type" value="mRNA"/>
</dbReference>
<dbReference type="GO" id="GO:0008506">
    <property type="term" value="F:sucrose:proton symporter activity"/>
    <property type="evidence" value="ECO:0000318"/>
    <property type="project" value="GO_Central"/>
</dbReference>
<keyword evidence="16" id="KW-1185">Reference proteome</keyword>
<dbReference type="Proteomes" id="UP000265566">
    <property type="component" value="Chromosome 3"/>
</dbReference>
<evidence type="ECO:0000313" key="17">
    <source>
        <dbReference type="Proteomes" id="UP000265566"/>
    </source>
</evidence>
<dbReference type="EMBL" id="CM001219">
    <property type="protein sequence ID" value="KEH36112.1"/>
    <property type="molecule type" value="Genomic_DNA"/>
</dbReference>
<evidence type="ECO:0000256" key="7">
    <source>
        <dbReference type="ARBA" id="ARBA00022847"/>
    </source>
</evidence>
<dbReference type="PANTHER" id="PTHR19432">
    <property type="entry name" value="SUGAR TRANSPORTER"/>
    <property type="match status" value="1"/>
</dbReference>
<feature type="transmembrane region" description="Helical" evidence="11">
    <location>
        <begin position="331"/>
        <end position="351"/>
    </location>
</feature>
<feature type="transmembrane region" description="Helical" evidence="11">
    <location>
        <begin position="139"/>
        <end position="157"/>
    </location>
</feature>
<reference evidence="13 16" key="3">
    <citation type="journal article" date="2014" name="BMC Genomics">
        <title>An improved genome release (version Mt4.0) for the model legume Medicago truncatula.</title>
        <authorList>
            <person name="Tang H."/>
            <person name="Krishnakumar V."/>
            <person name="Bidwell S."/>
            <person name="Rosen B."/>
            <person name="Chan A."/>
            <person name="Zhou S."/>
            <person name="Gentzbittel L."/>
            <person name="Childs K.L."/>
            <person name="Yandell M."/>
            <person name="Gundlach H."/>
            <person name="Mayer K.F."/>
            <person name="Schwartz D.C."/>
            <person name="Town C.D."/>
        </authorList>
    </citation>
    <scope>GENOME REANNOTATION</scope>
    <source>
        <strain evidence="13">A17</strain>
        <strain evidence="15 16">cv. Jemalong A17</strain>
    </source>
</reference>
<evidence type="ECO:0000313" key="12">
    <source>
        <dbReference type="EMBL" id="AFM28289.1"/>
    </source>
</evidence>
<evidence type="ECO:0000256" key="9">
    <source>
        <dbReference type="ARBA" id="ARBA00023136"/>
    </source>
</evidence>
<feature type="transmembrane region" description="Helical" evidence="11">
    <location>
        <begin position="185"/>
        <end position="208"/>
    </location>
</feature>
<dbReference type="UniPathway" id="UPA00238"/>
<evidence type="ECO:0000256" key="1">
    <source>
        <dbReference type="ARBA" id="ARBA00004141"/>
    </source>
</evidence>
<reference evidence="17" key="5">
    <citation type="journal article" date="2018" name="Nat. Plants">
        <title>Whole-genome landscape of Medicago truncatula symbiotic genes.</title>
        <authorList>
            <person name="Pecrix Y."/>
            <person name="Staton S.E."/>
            <person name="Sallet E."/>
            <person name="Lelandais-Briere C."/>
            <person name="Moreau S."/>
            <person name="Carrere S."/>
            <person name="Blein T."/>
            <person name="Jardinaud M.F."/>
            <person name="Latrasse D."/>
            <person name="Zouine M."/>
            <person name="Zahm M."/>
            <person name="Kreplak J."/>
            <person name="Mayjonade B."/>
            <person name="Satge C."/>
            <person name="Perez M."/>
            <person name="Cauet S."/>
            <person name="Marande W."/>
            <person name="Chantry-Darmon C."/>
            <person name="Lopez-Roques C."/>
            <person name="Bouchez O."/>
            <person name="Berard A."/>
            <person name="Debelle F."/>
            <person name="Munos S."/>
            <person name="Bendahmane A."/>
            <person name="Berges H."/>
            <person name="Niebel A."/>
            <person name="Buitink J."/>
            <person name="Frugier F."/>
            <person name="Benhamed M."/>
            <person name="Crespi M."/>
            <person name="Gouzy J."/>
            <person name="Gamas P."/>
        </authorList>
    </citation>
    <scope>NUCLEOTIDE SEQUENCE [LARGE SCALE GENOMIC DNA]</scope>
    <source>
        <strain evidence="17">cv. Jemalong A17</strain>
    </source>
</reference>
<evidence type="ECO:0000256" key="5">
    <source>
        <dbReference type="ARBA" id="ARBA00022597"/>
    </source>
</evidence>
<reference evidence="12" key="2">
    <citation type="journal article" date="2012" name="Mol. Plant">
        <title>The Medicago truncatula Sucrose Transporter Family: Characterization and Implication of Key Members in Carbon Partitioning towards Arbuscular Mycorrhizal Fungi.</title>
        <authorList>
            <person name="Doidy J."/>
            <person name="van Tuinen D."/>
            <person name="Lamotte O."/>
            <person name="Corneillat M."/>
            <person name="Alcaraz G."/>
            <person name="Wipf D."/>
        </authorList>
    </citation>
    <scope>NUCLEOTIDE SEQUENCE</scope>
</reference>
<dbReference type="InterPro" id="IPR005989">
    <property type="entry name" value="Suc_symporter_pln"/>
</dbReference>
<accession>J7FDW2</accession>
<keyword evidence="9 11" id="KW-0472">Membrane</keyword>
<organism evidence="12">
    <name type="scientific">Medicago truncatula</name>
    <name type="common">Barrel medic</name>
    <name type="synonym">Medicago tribuloides</name>
    <dbReference type="NCBI Taxonomy" id="3880"/>
    <lineage>
        <taxon>Eukaryota</taxon>
        <taxon>Viridiplantae</taxon>
        <taxon>Streptophyta</taxon>
        <taxon>Embryophyta</taxon>
        <taxon>Tracheophyta</taxon>
        <taxon>Spermatophyta</taxon>
        <taxon>Magnoliopsida</taxon>
        <taxon>eudicotyledons</taxon>
        <taxon>Gunneridae</taxon>
        <taxon>Pentapetalae</taxon>
        <taxon>rosids</taxon>
        <taxon>fabids</taxon>
        <taxon>Fabales</taxon>
        <taxon>Fabaceae</taxon>
        <taxon>Papilionoideae</taxon>
        <taxon>50 kb inversion clade</taxon>
        <taxon>NPAAA clade</taxon>
        <taxon>Hologalegina</taxon>
        <taxon>IRL clade</taxon>
        <taxon>Trifolieae</taxon>
        <taxon>Medicago</taxon>
    </lineage>
</organism>
<dbReference type="InterPro" id="IPR011701">
    <property type="entry name" value="MFS"/>
</dbReference>
<evidence type="ECO:0000313" key="16">
    <source>
        <dbReference type="Proteomes" id="UP000002051"/>
    </source>
</evidence>
<feature type="transmembrane region" description="Helical" evidence="11">
    <location>
        <begin position="108"/>
        <end position="127"/>
    </location>
</feature>
<dbReference type="KEGG" id="mtr:25490158"/>
<comment type="subcellular location">
    <subcellularLocation>
        <location evidence="1">Membrane</location>
        <topology evidence="1">Multi-pass membrane protein</topology>
    </subcellularLocation>
</comment>
<dbReference type="NCBIfam" id="TIGR01301">
    <property type="entry name" value="GPH_sucrose"/>
    <property type="match status" value="1"/>
</dbReference>
<dbReference type="PANTHER" id="PTHR19432:SF90">
    <property type="entry name" value="SUCROSE TRANSPORT PROTEIN SUC4"/>
    <property type="match status" value="1"/>
</dbReference>
<comment type="similarity">
    <text evidence="3">Belongs to the glycoside-pentoside-hexuronide (GPH) cation symporter transporter (TC 2.A.2.4) family.</text>
</comment>